<evidence type="ECO:0000259" key="11">
    <source>
        <dbReference type="PROSITE" id="PS51007"/>
    </source>
</evidence>
<evidence type="ECO:0000256" key="10">
    <source>
        <dbReference type="PIRSR" id="PIRSR000018-51"/>
    </source>
</evidence>
<evidence type="ECO:0000256" key="6">
    <source>
        <dbReference type="ARBA" id="ARBA00022737"/>
    </source>
</evidence>
<dbReference type="InterPro" id="IPR009056">
    <property type="entry name" value="Cyt_c-like_dom"/>
</dbReference>
<dbReference type="GO" id="GO:0009055">
    <property type="term" value="F:electron transfer activity"/>
    <property type="evidence" value="ECO:0007669"/>
    <property type="project" value="InterPro"/>
</dbReference>
<sequence length="440" mass="46246">MLKKIFTGLLLLLALLIVAALAAYLYYWRPALAPVNPPAATAFSPQVVERGRILAGMGNCAACHTATGGADYAGGHGLATPFGTIYATNITPDAQTGIGRWSLAAFQRAMREGVGRDGAHLYPVFPYTHFNLVSETDLTALYAYFMTRPPVYAVAPANTVPFPLNLRPLQAGWKLLFFKPATFQLDPAQGLDWNRGRYLAEGLAHCAACHTPRNALGAEIAASSYLGASIDRWYAPALTSANTAPLPWTQDELYAFLRTGATALHGVAAGPMSAVVHEGMGASPDSDIRALSVYFAGVAGAAGRKVDIDAVIEAGIARSQRVSLVDNDRGASLYVAACASCHSNSDGRPVALRPELSLNSAVSAPDPANLIQVILHGISKDAAMPGVLMPGFAASLTDNDVAQLAAYLRRSRSHQPAWTNLEGAVARARAAVRAAPGAAK</sequence>
<dbReference type="PIRSF" id="PIRSF000018">
    <property type="entry name" value="Mb_ADH_cyt_c"/>
    <property type="match status" value="1"/>
</dbReference>
<dbReference type="Gene3D" id="1.10.760.10">
    <property type="entry name" value="Cytochrome c-like domain"/>
    <property type="match status" value="2"/>
</dbReference>
<feature type="binding site" description="axial binding residue" evidence="10">
    <location>
        <position position="64"/>
    </location>
    <ligand>
        <name>heme c</name>
        <dbReference type="ChEBI" id="CHEBI:61717"/>
        <label>1</label>
    </ligand>
    <ligandPart>
        <name>Fe</name>
        <dbReference type="ChEBI" id="CHEBI:18248"/>
    </ligandPart>
</feature>
<comment type="subcellular location">
    <subcellularLocation>
        <location evidence="1">Cell membrane</location>
    </subcellularLocation>
</comment>
<dbReference type="GO" id="GO:0020037">
    <property type="term" value="F:heme binding"/>
    <property type="evidence" value="ECO:0007669"/>
    <property type="project" value="InterPro"/>
</dbReference>
<dbReference type="PANTHER" id="PTHR35008">
    <property type="entry name" value="BLL4482 PROTEIN-RELATED"/>
    <property type="match status" value="1"/>
</dbReference>
<name>A0A6I1IBD0_9BURK</name>
<protein>
    <submittedName>
        <fullName evidence="12">C-type cytochrome</fullName>
    </submittedName>
</protein>
<evidence type="ECO:0000256" key="1">
    <source>
        <dbReference type="ARBA" id="ARBA00004236"/>
    </source>
</evidence>
<keyword evidence="7 10" id="KW-0408">Iron</keyword>
<dbReference type="GO" id="GO:0005506">
    <property type="term" value="F:iron ion binding"/>
    <property type="evidence" value="ECO:0007669"/>
    <property type="project" value="InterPro"/>
</dbReference>
<keyword evidence="13" id="KW-1185">Reference proteome</keyword>
<dbReference type="Pfam" id="PF13442">
    <property type="entry name" value="Cytochrome_CBB3"/>
    <property type="match status" value="1"/>
</dbReference>
<dbReference type="PANTHER" id="PTHR35008:SF8">
    <property type="entry name" value="ALCOHOL DEHYDROGENASE CYTOCHROME C SUBUNIT"/>
    <property type="match status" value="1"/>
</dbReference>
<keyword evidence="4 10" id="KW-0479">Metal-binding</keyword>
<feature type="domain" description="Cytochrome c" evidence="11">
    <location>
        <begin position="46"/>
        <end position="149"/>
    </location>
</feature>
<evidence type="ECO:0000256" key="4">
    <source>
        <dbReference type="ARBA" id="ARBA00022723"/>
    </source>
</evidence>
<dbReference type="InterPro" id="IPR014353">
    <property type="entry name" value="Membr-bd_ADH_cyt_c"/>
</dbReference>
<evidence type="ECO:0000256" key="8">
    <source>
        <dbReference type="ARBA" id="ARBA00023136"/>
    </source>
</evidence>
<evidence type="ECO:0000313" key="13">
    <source>
        <dbReference type="Proteomes" id="UP000468717"/>
    </source>
</evidence>
<comment type="cofactor">
    <cofactor evidence="9">
        <name>heme c</name>
        <dbReference type="ChEBI" id="CHEBI:61717"/>
    </cofactor>
    <text evidence="9">Binds 3 heme c groups covalently per subunit.</text>
</comment>
<keyword evidence="3 9" id="KW-0349">Heme</keyword>
<evidence type="ECO:0000256" key="2">
    <source>
        <dbReference type="ARBA" id="ARBA00022475"/>
    </source>
</evidence>
<evidence type="ECO:0000256" key="3">
    <source>
        <dbReference type="ARBA" id="ARBA00022617"/>
    </source>
</evidence>
<keyword evidence="2" id="KW-1003">Cell membrane</keyword>
<dbReference type="InterPro" id="IPR051459">
    <property type="entry name" value="Cytochrome_c-type_DH"/>
</dbReference>
<feature type="binding site" description="covalent" evidence="9">
    <location>
        <position position="338"/>
    </location>
    <ligand>
        <name>heme c</name>
        <dbReference type="ChEBI" id="CHEBI:61717"/>
        <label>3</label>
    </ligand>
</feature>
<feature type="binding site" description="covalent" evidence="9">
    <location>
        <position position="206"/>
    </location>
    <ligand>
        <name>heme c</name>
        <dbReference type="ChEBI" id="CHEBI:61717"/>
        <label>2</label>
    </ligand>
</feature>
<feature type="binding site" description="covalent" evidence="9">
    <location>
        <position position="60"/>
    </location>
    <ligand>
        <name>heme c</name>
        <dbReference type="ChEBI" id="CHEBI:61717"/>
        <label>1</label>
    </ligand>
</feature>
<dbReference type="GO" id="GO:0005886">
    <property type="term" value="C:plasma membrane"/>
    <property type="evidence" value="ECO:0007669"/>
    <property type="project" value="UniProtKB-SubCell"/>
</dbReference>
<evidence type="ECO:0000256" key="7">
    <source>
        <dbReference type="ARBA" id="ARBA00023004"/>
    </source>
</evidence>
<keyword evidence="5" id="KW-0732">Signal</keyword>
<feature type="binding site" description="axial binding residue" evidence="10">
    <location>
        <position position="342"/>
    </location>
    <ligand>
        <name>heme c</name>
        <dbReference type="ChEBI" id="CHEBI:61717"/>
        <label>3</label>
    </ligand>
    <ligandPart>
        <name>Fe</name>
        <dbReference type="ChEBI" id="CHEBI:18248"/>
    </ligandPart>
</feature>
<feature type="binding site" description="covalent" evidence="9">
    <location>
        <position position="63"/>
    </location>
    <ligand>
        <name>heme c</name>
        <dbReference type="ChEBI" id="CHEBI:61717"/>
        <label>1</label>
    </ligand>
</feature>
<feature type="domain" description="Cytochrome c" evidence="11">
    <location>
        <begin position="325"/>
        <end position="412"/>
    </location>
</feature>
<feature type="binding site" description="covalent" evidence="9">
    <location>
        <position position="341"/>
    </location>
    <ligand>
        <name>heme c</name>
        <dbReference type="ChEBI" id="CHEBI:61717"/>
        <label>3</label>
    </ligand>
</feature>
<dbReference type="AlphaFoldDB" id="A0A6I1IBD0"/>
<reference evidence="12 13" key="1">
    <citation type="submission" date="2019-10" db="EMBL/GenBank/DDBJ databases">
        <title>Three novel species isolated from a subtropical stream in China.</title>
        <authorList>
            <person name="Lu H."/>
        </authorList>
    </citation>
    <scope>NUCLEOTIDE SEQUENCE [LARGE SCALE GENOMIC DNA]</scope>
    <source>
        <strain evidence="12 13">FT13W</strain>
    </source>
</reference>
<evidence type="ECO:0000313" key="12">
    <source>
        <dbReference type="EMBL" id="KAB8064707.1"/>
    </source>
</evidence>
<feature type="binding site" description="axial binding residue" evidence="10">
    <location>
        <position position="210"/>
    </location>
    <ligand>
        <name>heme c</name>
        <dbReference type="ChEBI" id="CHEBI:61717"/>
        <label>2</label>
    </ligand>
    <ligandPart>
        <name>Fe</name>
        <dbReference type="ChEBI" id="CHEBI:18248"/>
    </ligandPart>
</feature>
<proteinExistence type="predicted"/>
<dbReference type="SUPFAM" id="SSF46626">
    <property type="entry name" value="Cytochrome c"/>
    <property type="match status" value="3"/>
</dbReference>
<organism evidence="12 13">
    <name type="scientific">Janthinobacterium violaceinigrum</name>
    <dbReference type="NCBI Taxonomy" id="2654252"/>
    <lineage>
        <taxon>Bacteria</taxon>
        <taxon>Pseudomonadati</taxon>
        <taxon>Pseudomonadota</taxon>
        <taxon>Betaproteobacteria</taxon>
        <taxon>Burkholderiales</taxon>
        <taxon>Oxalobacteraceae</taxon>
        <taxon>Janthinobacterium</taxon>
    </lineage>
</organism>
<evidence type="ECO:0000256" key="9">
    <source>
        <dbReference type="PIRSR" id="PIRSR000018-50"/>
    </source>
</evidence>
<keyword evidence="8" id="KW-0472">Membrane</keyword>
<dbReference type="EMBL" id="WFLI01000011">
    <property type="protein sequence ID" value="KAB8064707.1"/>
    <property type="molecule type" value="Genomic_DNA"/>
</dbReference>
<comment type="caution">
    <text evidence="12">The sequence shown here is derived from an EMBL/GenBank/DDBJ whole genome shotgun (WGS) entry which is preliminary data.</text>
</comment>
<feature type="binding site" description="covalent" evidence="9">
    <location>
        <position position="209"/>
    </location>
    <ligand>
        <name>heme c</name>
        <dbReference type="ChEBI" id="CHEBI:61717"/>
        <label>2</label>
    </ligand>
</feature>
<dbReference type="RefSeq" id="WP_152282741.1">
    <property type="nucleotide sequence ID" value="NZ_WFLI01000011.1"/>
</dbReference>
<accession>A0A6I1IBD0</accession>
<dbReference type="GO" id="GO:0016614">
    <property type="term" value="F:oxidoreductase activity, acting on CH-OH group of donors"/>
    <property type="evidence" value="ECO:0007669"/>
    <property type="project" value="InterPro"/>
</dbReference>
<dbReference type="PROSITE" id="PS51007">
    <property type="entry name" value="CYTC"/>
    <property type="match status" value="3"/>
</dbReference>
<dbReference type="InterPro" id="IPR036909">
    <property type="entry name" value="Cyt_c-like_dom_sf"/>
</dbReference>
<dbReference type="Pfam" id="PF00034">
    <property type="entry name" value="Cytochrom_C"/>
    <property type="match status" value="1"/>
</dbReference>
<gene>
    <name evidence="12" type="ORF">GCN75_12160</name>
</gene>
<keyword evidence="6" id="KW-0677">Repeat</keyword>
<feature type="domain" description="Cytochrome c" evidence="11">
    <location>
        <begin position="191"/>
        <end position="299"/>
    </location>
</feature>
<dbReference type="Proteomes" id="UP000468717">
    <property type="component" value="Unassembled WGS sequence"/>
</dbReference>
<evidence type="ECO:0000256" key="5">
    <source>
        <dbReference type="ARBA" id="ARBA00022729"/>
    </source>
</evidence>